<sequence>MHKYNKWFQTEGIVFILARNMTVSILGCGWYGLALAKALVAKGIVVNGSTTSADKLDTLQAEGITPFIIDLSAEHTALNPAFFTCDVLIIAIPPKSRSGEGAEYVHKLQRAIDAVNQGSVKKVILISSTGVYAEQNMELNELSDPKPNTPSGLILFDAEELFRHQTGFKTTIIRFGGLVGPGRDPGRFFAGKKDIPNGLAPVNMIHQDDCIGFTLAVMAKNAFGYTMNACTPHHPPKFAFYTQAAAKAGLEHPVFIPELKEWKIISSVNADEVLAYHFKIKNWFEWLA</sequence>
<dbReference type="Proteomes" id="UP000618754">
    <property type="component" value="Unassembled WGS sequence"/>
</dbReference>
<dbReference type="InterPro" id="IPR036291">
    <property type="entry name" value="NAD(P)-bd_dom_sf"/>
</dbReference>
<reference evidence="3 4" key="1">
    <citation type="submission" date="2020-09" db="EMBL/GenBank/DDBJ databases">
        <title>Novel species of Mucilaginibacter isolated from a glacier on the Tibetan Plateau.</title>
        <authorList>
            <person name="Liu Q."/>
            <person name="Xin Y.-H."/>
        </authorList>
    </citation>
    <scope>NUCLEOTIDE SEQUENCE [LARGE SCALE GENOMIC DNA]</scope>
    <source>
        <strain evidence="3 4">CGMCC 1.13878</strain>
    </source>
</reference>
<evidence type="ECO:0000313" key="3">
    <source>
        <dbReference type="EMBL" id="MBD1386483.1"/>
    </source>
</evidence>
<gene>
    <name evidence="3" type="ORF">IDJ75_14450</name>
</gene>
<comment type="caution">
    <text evidence="3">The sequence shown here is derived from an EMBL/GenBank/DDBJ whole genome shotgun (WGS) entry which is preliminary data.</text>
</comment>
<keyword evidence="1" id="KW-0472">Membrane</keyword>
<keyword evidence="1" id="KW-1133">Transmembrane helix</keyword>
<name>A0ABR7X7D0_9SPHI</name>
<protein>
    <submittedName>
        <fullName evidence="3">SDR family oxidoreductase</fullName>
    </submittedName>
</protein>
<dbReference type="Gene3D" id="3.40.50.720">
    <property type="entry name" value="NAD(P)-binding Rossmann-like Domain"/>
    <property type="match status" value="1"/>
</dbReference>
<dbReference type="PANTHER" id="PTHR48079:SF6">
    <property type="entry name" value="NAD(P)-BINDING DOMAIN-CONTAINING PROTEIN-RELATED"/>
    <property type="match status" value="1"/>
</dbReference>
<dbReference type="EMBL" id="JACWMW010000003">
    <property type="protein sequence ID" value="MBD1386483.1"/>
    <property type="molecule type" value="Genomic_DNA"/>
</dbReference>
<accession>A0ABR7X7D0</accession>
<organism evidence="3 4">
    <name type="scientific">Mucilaginibacter rigui</name>
    <dbReference type="NCBI Taxonomy" id="534635"/>
    <lineage>
        <taxon>Bacteria</taxon>
        <taxon>Pseudomonadati</taxon>
        <taxon>Bacteroidota</taxon>
        <taxon>Sphingobacteriia</taxon>
        <taxon>Sphingobacteriales</taxon>
        <taxon>Sphingobacteriaceae</taxon>
        <taxon>Mucilaginibacter</taxon>
    </lineage>
</organism>
<keyword evidence="1" id="KW-0812">Transmembrane</keyword>
<dbReference type="InterPro" id="IPR051783">
    <property type="entry name" value="NAD(P)-dependent_oxidoreduct"/>
</dbReference>
<feature type="domain" description="NAD(P)-binding" evidence="2">
    <location>
        <begin position="29"/>
        <end position="181"/>
    </location>
</feature>
<evidence type="ECO:0000259" key="2">
    <source>
        <dbReference type="Pfam" id="PF13460"/>
    </source>
</evidence>
<dbReference type="SUPFAM" id="SSF51735">
    <property type="entry name" value="NAD(P)-binding Rossmann-fold domains"/>
    <property type="match status" value="1"/>
</dbReference>
<evidence type="ECO:0000256" key="1">
    <source>
        <dbReference type="SAM" id="Phobius"/>
    </source>
</evidence>
<proteinExistence type="predicted"/>
<dbReference type="RefSeq" id="WP_191176331.1">
    <property type="nucleotide sequence ID" value="NZ_JACWMW010000003.1"/>
</dbReference>
<dbReference type="Pfam" id="PF13460">
    <property type="entry name" value="NAD_binding_10"/>
    <property type="match status" value="1"/>
</dbReference>
<feature type="transmembrane region" description="Helical" evidence="1">
    <location>
        <begin position="12"/>
        <end position="33"/>
    </location>
</feature>
<evidence type="ECO:0000313" key="4">
    <source>
        <dbReference type="Proteomes" id="UP000618754"/>
    </source>
</evidence>
<keyword evidence="4" id="KW-1185">Reference proteome</keyword>
<dbReference type="InterPro" id="IPR016040">
    <property type="entry name" value="NAD(P)-bd_dom"/>
</dbReference>
<dbReference type="PANTHER" id="PTHR48079">
    <property type="entry name" value="PROTEIN YEEZ"/>
    <property type="match status" value="1"/>
</dbReference>
<dbReference type="CDD" id="cd05266">
    <property type="entry name" value="SDR_a4"/>
    <property type="match status" value="1"/>
</dbReference>